<gene>
    <name evidence="9" type="ORF">SAMN05660337_0625</name>
</gene>
<evidence type="ECO:0000256" key="4">
    <source>
        <dbReference type="ARBA" id="ARBA00023002"/>
    </source>
</evidence>
<dbReference type="InterPro" id="IPR036249">
    <property type="entry name" value="Thioredoxin-like_sf"/>
</dbReference>
<dbReference type="CDD" id="cd02973">
    <property type="entry name" value="TRX_GRX_like"/>
    <property type="match status" value="1"/>
</dbReference>
<dbReference type="Proteomes" id="UP000199053">
    <property type="component" value="Unassembled WGS sequence"/>
</dbReference>
<evidence type="ECO:0000256" key="6">
    <source>
        <dbReference type="ARBA" id="ARBA00023284"/>
    </source>
</evidence>
<reference evidence="10" key="1">
    <citation type="submission" date="2016-10" db="EMBL/GenBank/DDBJ databases">
        <authorList>
            <person name="Varghese N."/>
            <person name="Submissions S."/>
        </authorList>
    </citation>
    <scope>NUCLEOTIDE SEQUENCE [LARGE SCALE GENOMIC DNA]</scope>
    <source>
        <strain evidence="10">DSM 16995</strain>
    </source>
</reference>
<keyword evidence="5" id="KW-1015">Disulfide bond</keyword>
<evidence type="ECO:0000256" key="1">
    <source>
        <dbReference type="ARBA" id="ARBA00009333"/>
    </source>
</evidence>
<protein>
    <submittedName>
        <fullName evidence="9">Thioredoxin reductase (NADPH)</fullName>
    </submittedName>
</protein>
<dbReference type="InterPro" id="IPR050097">
    <property type="entry name" value="Ferredoxin-NADP_redctase_2"/>
</dbReference>
<evidence type="ECO:0000259" key="7">
    <source>
        <dbReference type="Pfam" id="PF07992"/>
    </source>
</evidence>
<dbReference type="Pfam" id="PF13192">
    <property type="entry name" value="Thioredoxin_3"/>
    <property type="match status" value="1"/>
</dbReference>
<dbReference type="InterPro" id="IPR008255">
    <property type="entry name" value="Pyr_nucl-diS_OxRdtase_2_AS"/>
</dbReference>
<keyword evidence="3" id="KW-0274">FAD</keyword>
<evidence type="ECO:0000313" key="9">
    <source>
        <dbReference type="EMBL" id="SDK49258.1"/>
    </source>
</evidence>
<dbReference type="SUPFAM" id="SSF52833">
    <property type="entry name" value="Thioredoxin-like"/>
    <property type="match status" value="2"/>
</dbReference>
<dbReference type="PANTHER" id="PTHR48105">
    <property type="entry name" value="THIOREDOXIN REDUCTASE 1-RELATED-RELATED"/>
    <property type="match status" value="1"/>
</dbReference>
<dbReference type="AlphaFoldDB" id="A0A1G9CC42"/>
<evidence type="ECO:0000313" key="10">
    <source>
        <dbReference type="Proteomes" id="UP000199053"/>
    </source>
</evidence>
<feature type="domain" description="Thioredoxin-like fold" evidence="8">
    <location>
        <begin position="141"/>
        <end position="218"/>
    </location>
</feature>
<evidence type="ECO:0000256" key="2">
    <source>
        <dbReference type="ARBA" id="ARBA00022630"/>
    </source>
</evidence>
<organism evidence="9 10">
    <name type="scientific">Maridesulfovibrio ferrireducens</name>
    <dbReference type="NCBI Taxonomy" id="246191"/>
    <lineage>
        <taxon>Bacteria</taxon>
        <taxon>Pseudomonadati</taxon>
        <taxon>Thermodesulfobacteriota</taxon>
        <taxon>Desulfovibrionia</taxon>
        <taxon>Desulfovibrionales</taxon>
        <taxon>Desulfovibrionaceae</taxon>
        <taxon>Maridesulfovibrio</taxon>
    </lineage>
</organism>
<evidence type="ECO:0000259" key="8">
    <source>
        <dbReference type="Pfam" id="PF13192"/>
    </source>
</evidence>
<dbReference type="PROSITE" id="PS00573">
    <property type="entry name" value="PYRIDINE_REDOX_2"/>
    <property type="match status" value="1"/>
</dbReference>
<dbReference type="InterPro" id="IPR023753">
    <property type="entry name" value="FAD/NAD-binding_dom"/>
</dbReference>
<dbReference type="SUPFAM" id="SSF51905">
    <property type="entry name" value="FAD/NAD(P)-binding domain"/>
    <property type="match status" value="1"/>
</dbReference>
<sequence>MSALTAEDKYRNFIPDESRKYLEKLFSEFDKDVIIEVYTQKGPHDEYNEFTLNLCRALAILTDKIEISEYSLDSDMARKRGVDTTPTVLISPESYDIRFLGAPAGEEGRALVEALNLASRGTAVISDSTKEIMSKLESERQIKIFSSPTCPYCPGQAINAFKAAVVSPDKVSAWCISTLENSDLAEKYKVGSVPHTDFNNEISFIGLEAEEKFMTQLLFLKPLDDILKNQREIKKETGQKKNETDIDLVIIGSGPAGMSAGIYAKRSGLSCVILDKHGIGGQIALTPKVENYPGFSNIQGIDLVEILSTHAREYTEIKQFVEVLDLQYGERIKVVTDETTYHAKGILLATGVKVRMLDVPGEDKFYGHGVSYCATCDGNFYRGGKVLVIGGGNTAMTDALHLKKLGVETTIVHRGDSFRGEKVLQDAVAREEIEILWNCVVSEVLGEDQVVGARLKNTKDGSEFDRETDGLFVAIGQTPNTVLAEKIGVKLCDDGFIEVDTSQRTNIERVYAAGDVTGGVRQIITATGQGAAAALTAFEDFNRFYADENKIPKNIW</sequence>
<feature type="domain" description="FAD/NAD(P)-binding" evidence="7">
    <location>
        <begin position="247"/>
        <end position="530"/>
    </location>
</feature>
<dbReference type="InterPro" id="IPR036188">
    <property type="entry name" value="FAD/NAD-bd_sf"/>
</dbReference>
<dbReference type="Pfam" id="PF07992">
    <property type="entry name" value="Pyr_redox_2"/>
    <property type="match status" value="1"/>
</dbReference>
<dbReference type="STRING" id="246191.SAMN05660337_0625"/>
<dbReference type="RefSeq" id="WP_092158107.1">
    <property type="nucleotide sequence ID" value="NZ_FNGA01000001.1"/>
</dbReference>
<dbReference type="InterPro" id="IPR012336">
    <property type="entry name" value="Thioredoxin-like_fold"/>
</dbReference>
<keyword evidence="10" id="KW-1185">Reference proteome</keyword>
<keyword evidence="4" id="KW-0560">Oxidoreductase</keyword>
<evidence type="ECO:0000256" key="5">
    <source>
        <dbReference type="ARBA" id="ARBA00023157"/>
    </source>
</evidence>
<dbReference type="PRINTS" id="PR00469">
    <property type="entry name" value="PNDRDTASEII"/>
</dbReference>
<evidence type="ECO:0000256" key="3">
    <source>
        <dbReference type="ARBA" id="ARBA00022827"/>
    </source>
</evidence>
<dbReference type="EMBL" id="FNGA01000001">
    <property type="protein sequence ID" value="SDK49258.1"/>
    <property type="molecule type" value="Genomic_DNA"/>
</dbReference>
<dbReference type="PRINTS" id="PR00368">
    <property type="entry name" value="FADPNR"/>
</dbReference>
<proteinExistence type="inferred from homology"/>
<dbReference type="Gene3D" id="3.50.50.60">
    <property type="entry name" value="FAD/NAD(P)-binding domain"/>
    <property type="match status" value="2"/>
</dbReference>
<keyword evidence="2" id="KW-0285">Flavoprotein</keyword>
<comment type="similarity">
    <text evidence="1">Belongs to the class-II pyridine nucleotide-disulfide oxidoreductase family.</text>
</comment>
<dbReference type="Gene3D" id="3.40.30.10">
    <property type="entry name" value="Glutaredoxin"/>
    <property type="match status" value="2"/>
</dbReference>
<dbReference type="GO" id="GO:0016668">
    <property type="term" value="F:oxidoreductase activity, acting on a sulfur group of donors, NAD(P) as acceptor"/>
    <property type="evidence" value="ECO:0007669"/>
    <property type="project" value="UniProtKB-ARBA"/>
</dbReference>
<accession>A0A1G9CC42</accession>
<name>A0A1G9CC42_9BACT</name>
<keyword evidence="6" id="KW-0676">Redox-active center</keyword>
<dbReference type="OrthoDB" id="9806179at2"/>